<dbReference type="PANTHER" id="PTHR30026:SF22">
    <property type="entry name" value="OUTER MEMBRANE EFFLUX PROTEIN"/>
    <property type="match status" value="1"/>
</dbReference>
<dbReference type="Gene3D" id="1.20.1600.10">
    <property type="entry name" value="Outer membrane efflux proteins (OEP)"/>
    <property type="match status" value="1"/>
</dbReference>
<dbReference type="InterPro" id="IPR010130">
    <property type="entry name" value="T1SS_OMP_TolC"/>
</dbReference>
<dbReference type="NCBIfam" id="TIGR01844">
    <property type="entry name" value="type_I_sec_TolC"/>
    <property type="match status" value="1"/>
</dbReference>
<evidence type="ECO:0000256" key="5">
    <source>
        <dbReference type="ARBA" id="ARBA00022692"/>
    </source>
</evidence>
<evidence type="ECO:0000256" key="4">
    <source>
        <dbReference type="ARBA" id="ARBA00022452"/>
    </source>
</evidence>
<dbReference type="GO" id="GO:1990281">
    <property type="term" value="C:efflux pump complex"/>
    <property type="evidence" value="ECO:0007669"/>
    <property type="project" value="TreeGrafter"/>
</dbReference>
<dbReference type="Proteomes" id="UP000197424">
    <property type="component" value="Chromosome"/>
</dbReference>
<evidence type="ECO:0000256" key="8">
    <source>
        <dbReference type="SAM" id="MobiDB-lite"/>
    </source>
</evidence>
<accession>A0A248LN71</accession>
<keyword evidence="5" id="KW-0812">Transmembrane</keyword>
<dbReference type="SUPFAM" id="SSF56954">
    <property type="entry name" value="Outer membrane efflux proteins (OEP)"/>
    <property type="match status" value="1"/>
</dbReference>
<dbReference type="Pfam" id="PF02321">
    <property type="entry name" value="OEP"/>
    <property type="match status" value="2"/>
</dbReference>
<evidence type="ECO:0000256" key="6">
    <source>
        <dbReference type="ARBA" id="ARBA00023136"/>
    </source>
</evidence>
<dbReference type="InterPro" id="IPR051906">
    <property type="entry name" value="TolC-like"/>
</dbReference>
<evidence type="ECO:0000256" key="3">
    <source>
        <dbReference type="ARBA" id="ARBA00022448"/>
    </source>
</evidence>
<name>A0A248LN71_9NEIS</name>
<comment type="similarity">
    <text evidence="2">Belongs to the outer membrane factor (OMF) (TC 1.B.17) family.</text>
</comment>
<organism evidence="9 10">
    <name type="scientific">Laribacter hongkongensis</name>
    <dbReference type="NCBI Taxonomy" id="168471"/>
    <lineage>
        <taxon>Bacteria</taxon>
        <taxon>Pseudomonadati</taxon>
        <taxon>Pseudomonadota</taxon>
        <taxon>Betaproteobacteria</taxon>
        <taxon>Neisseriales</taxon>
        <taxon>Aquaspirillaceae</taxon>
        <taxon>Laribacter</taxon>
    </lineage>
</organism>
<dbReference type="OrthoDB" id="9814637at2"/>
<evidence type="ECO:0000256" key="7">
    <source>
        <dbReference type="ARBA" id="ARBA00023237"/>
    </source>
</evidence>
<gene>
    <name evidence="9" type="ORF">LHGZ1_3090</name>
</gene>
<evidence type="ECO:0000313" key="10">
    <source>
        <dbReference type="Proteomes" id="UP000197424"/>
    </source>
</evidence>
<feature type="region of interest" description="Disordered" evidence="8">
    <location>
        <begin position="509"/>
        <end position="539"/>
    </location>
</feature>
<evidence type="ECO:0000256" key="2">
    <source>
        <dbReference type="ARBA" id="ARBA00007613"/>
    </source>
</evidence>
<keyword evidence="4" id="KW-1134">Transmembrane beta strand</keyword>
<evidence type="ECO:0000313" key="9">
    <source>
        <dbReference type="EMBL" id="ASJ25921.1"/>
    </source>
</evidence>
<protein>
    <submittedName>
        <fullName evidence="9">Putative agglutination protein</fullName>
    </submittedName>
</protein>
<keyword evidence="6" id="KW-0472">Membrane</keyword>
<keyword evidence="3" id="KW-0813">Transport</keyword>
<proteinExistence type="inferred from homology"/>
<dbReference type="PANTHER" id="PTHR30026">
    <property type="entry name" value="OUTER MEMBRANE PROTEIN TOLC"/>
    <property type="match status" value="1"/>
</dbReference>
<evidence type="ECO:0000256" key="1">
    <source>
        <dbReference type="ARBA" id="ARBA00004442"/>
    </source>
</evidence>
<reference evidence="10" key="1">
    <citation type="submission" date="2017-06" db="EMBL/GenBank/DDBJ databases">
        <title>Whole genome sequence of Laribacter hongkongensis LHGZ1.</title>
        <authorList>
            <person name="Chen D."/>
            <person name="Wu H."/>
            <person name="Chen J."/>
        </authorList>
    </citation>
    <scope>NUCLEOTIDE SEQUENCE [LARGE SCALE GENOMIC DNA]</scope>
    <source>
        <strain evidence="10">LHGZ1</strain>
    </source>
</reference>
<dbReference type="InterPro" id="IPR003423">
    <property type="entry name" value="OMP_efflux"/>
</dbReference>
<sequence length="539" mass="60045">MKPFEIVVIHFASRMLYRFYCLVTRWMVTMSFLKKTVLVAGLTAAWLPVVNAAGIREAVEKTVLHNPEVRFRWHEFRSAAEEMGVGRAGYFPTLDVGYSVGNDNINEPLSQNGPRVKEHYTRKGWTANLTQNLFQGFQTLNTVRQLEYGKRSKYFDFLSVTDAQALEAVRAWLDVLRYRQLVELARDNYATHKGIYEQVREKVNAGVGRRVDLEQANGRLALAEANLITESSNLNDVSARYFRLVGEAPPVDMSPMPSLASKLPAGNDLISMATQHNPSYLSALDNIRASRSEVHVRRGAFSPTLDLRASKQLGDNLGTYEGRYDRSLVELVFNVNLSRGGADKARLEMAAQRLNSALDLRDKACVDMRQTAVIAYNDVRKLKEQLGALRQHRLSTEKARDAYRRQFDIGQRSLLDLLDSENELFDASRSLVNAEMDEQLAQARVLAAIGTLLPALDLKPIEEFNYPDEASRAEVASCATDYTPPVPLDRDAIPAKSYTALTAVAPEDMSGPVGPLGIQPVVPPADKSVKGPADTGRKK</sequence>
<dbReference type="AlphaFoldDB" id="A0A248LN71"/>
<dbReference type="EMBL" id="CP022115">
    <property type="protein sequence ID" value="ASJ25921.1"/>
    <property type="molecule type" value="Genomic_DNA"/>
</dbReference>
<comment type="subcellular location">
    <subcellularLocation>
        <location evidence="1">Cell outer membrane</location>
    </subcellularLocation>
</comment>
<dbReference type="GO" id="GO:0009279">
    <property type="term" value="C:cell outer membrane"/>
    <property type="evidence" value="ECO:0007669"/>
    <property type="project" value="UniProtKB-SubCell"/>
</dbReference>
<dbReference type="GO" id="GO:0015562">
    <property type="term" value="F:efflux transmembrane transporter activity"/>
    <property type="evidence" value="ECO:0007669"/>
    <property type="project" value="InterPro"/>
</dbReference>
<dbReference type="GO" id="GO:0015288">
    <property type="term" value="F:porin activity"/>
    <property type="evidence" value="ECO:0007669"/>
    <property type="project" value="TreeGrafter"/>
</dbReference>
<keyword evidence="7" id="KW-0998">Cell outer membrane</keyword>